<evidence type="ECO:0000256" key="2">
    <source>
        <dbReference type="ARBA" id="ARBA00022741"/>
    </source>
</evidence>
<evidence type="ECO:0000313" key="8">
    <source>
        <dbReference type="Proteomes" id="UP000265427"/>
    </source>
</evidence>
<organism evidence="7 8">
    <name type="scientific">Aphanomyces astaci</name>
    <name type="common">Crayfish plague agent</name>
    <dbReference type="NCBI Taxonomy" id="112090"/>
    <lineage>
        <taxon>Eukaryota</taxon>
        <taxon>Sar</taxon>
        <taxon>Stramenopiles</taxon>
        <taxon>Oomycota</taxon>
        <taxon>Saprolegniomycetes</taxon>
        <taxon>Saprolegniales</taxon>
        <taxon>Verrucalvaceae</taxon>
        <taxon>Aphanomyces</taxon>
    </lineage>
</organism>
<dbReference type="GO" id="GO:0006338">
    <property type="term" value="P:chromatin remodeling"/>
    <property type="evidence" value="ECO:0007669"/>
    <property type="project" value="UniProtKB-UniRule"/>
</dbReference>
<evidence type="ECO:0000256" key="1">
    <source>
        <dbReference type="ARBA" id="ARBA00004123"/>
    </source>
</evidence>
<comment type="function">
    <text evidence="5">ATPase component of the INO80 complex which remodels chromatin by shifting nucleosomes and is involved in DNA repair.</text>
</comment>
<dbReference type="GO" id="GO:0042393">
    <property type="term" value="F:histone binding"/>
    <property type="evidence" value="ECO:0007669"/>
    <property type="project" value="TreeGrafter"/>
</dbReference>
<dbReference type="PANTHER" id="PTHR45685">
    <property type="entry name" value="HELICASE SRCAP-RELATED"/>
    <property type="match status" value="1"/>
</dbReference>
<comment type="domain">
    <text evidence="5">The DBINO region is involved in binding to DNA.</text>
</comment>
<dbReference type="Gene3D" id="3.40.50.300">
    <property type="entry name" value="P-loop containing nucleotide triphosphate hydrolases"/>
    <property type="match status" value="1"/>
</dbReference>
<comment type="subunit">
    <text evidence="5">Component of the INO80 chromatin-remodeling complex.</text>
</comment>
<dbReference type="SUPFAM" id="SSF52540">
    <property type="entry name" value="P-loop containing nucleoside triphosphate hydrolases"/>
    <property type="match status" value="1"/>
</dbReference>
<keyword evidence="5" id="KW-0227">DNA damage</keyword>
<keyword evidence="4 5" id="KW-0067">ATP-binding</keyword>
<reference evidence="7 8" key="1">
    <citation type="submission" date="2018-08" db="EMBL/GenBank/DDBJ databases">
        <title>Aphanomyces genome sequencing and annotation.</title>
        <authorList>
            <person name="Minardi D."/>
            <person name="Oidtmann B."/>
            <person name="Van Der Giezen M."/>
            <person name="Studholme D.J."/>
        </authorList>
    </citation>
    <scope>NUCLEOTIDE SEQUENCE [LARGE SCALE GENOMIC DNA]</scope>
    <source>
        <strain evidence="7 8">Kv</strain>
    </source>
</reference>
<protein>
    <recommendedName>
        <fullName evidence="5">Chromatin-remodeling ATPase INO80</fullName>
        <ecNumber evidence="5">3.6.4.-</ecNumber>
    </recommendedName>
</protein>
<sequence length="127" mass="13881">SLIDDFNDDPSIFCFLLSTRAGGMGINLTAADTVILHDLDFNPTVDAQAMDRCHRIGQTKPVTVYKLVTEDSVDKSIYDIACRKTQLNDTVLGNLGKKSRDTQAAVDIQAILTTVLSSYQPTPTTDE</sequence>
<keyword evidence="2" id="KW-0547">Nucleotide-binding</keyword>
<evidence type="ECO:0000259" key="6">
    <source>
        <dbReference type="PROSITE" id="PS51194"/>
    </source>
</evidence>
<comment type="catalytic activity">
    <reaction evidence="5">
        <text>ATP + H2O = ADP + phosphate + H(+)</text>
        <dbReference type="Rhea" id="RHEA:13065"/>
        <dbReference type="ChEBI" id="CHEBI:15377"/>
        <dbReference type="ChEBI" id="CHEBI:15378"/>
        <dbReference type="ChEBI" id="CHEBI:30616"/>
        <dbReference type="ChEBI" id="CHEBI:43474"/>
        <dbReference type="ChEBI" id="CHEBI:456216"/>
    </reaction>
</comment>
<gene>
    <name evidence="7" type="ORF">DYB36_013268</name>
</gene>
<dbReference type="GO" id="GO:0003677">
    <property type="term" value="F:DNA binding"/>
    <property type="evidence" value="ECO:0007669"/>
    <property type="project" value="UniProtKB-UniRule"/>
</dbReference>
<keyword evidence="5" id="KW-0238">DNA-binding</keyword>
<dbReference type="Pfam" id="PF00271">
    <property type="entry name" value="Helicase_C"/>
    <property type="match status" value="1"/>
</dbReference>
<dbReference type="CDD" id="cd18793">
    <property type="entry name" value="SF2_C_SNF"/>
    <property type="match status" value="1"/>
</dbReference>
<dbReference type="InterPro" id="IPR001650">
    <property type="entry name" value="Helicase_C-like"/>
</dbReference>
<accession>A0A397BGM8</accession>
<feature type="non-terminal residue" evidence="7">
    <location>
        <position position="1"/>
    </location>
</feature>
<dbReference type="GO" id="GO:0006281">
    <property type="term" value="P:DNA repair"/>
    <property type="evidence" value="ECO:0007669"/>
    <property type="project" value="UniProtKB-UniRule"/>
</dbReference>
<proteinExistence type="inferred from homology"/>
<comment type="caution">
    <text evidence="7">The sequence shown here is derived from an EMBL/GenBank/DDBJ whole genome shotgun (WGS) entry which is preliminary data.</text>
</comment>
<evidence type="ECO:0000256" key="5">
    <source>
        <dbReference type="RuleBase" id="RU368001"/>
    </source>
</evidence>
<evidence type="ECO:0000256" key="4">
    <source>
        <dbReference type="ARBA" id="ARBA00022840"/>
    </source>
</evidence>
<dbReference type="InterPro" id="IPR050520">
    <property type="entry name" value="INO80/SWR1_helicase"/>
</dbReference>
<dbReference type="SMART" id="SM00490">
    <property type="entry name" value="HELICc"/>
    <property type="match status" value="1"/>
</dbReference>
<dbReference type="EC" id="3.6.4.-" evidence="5"/>
<dbReference type="InterPro" id="IPR049730">
    <property type="entry name" value="SNF2/RAD54-like_C"/>
</dbReference>
<dbReference type="GO" id="GO:0005524">
    <property type="term" value="F:ATP binding"/>
    <property type="evidence" value="ECO:0007669"/>
    <property type="project" value="UniProtKB-UniRule"/>
</dbReference>
<comment type="similarity">
    <text evidence="5">Belongs to the SNF2/RAD54 helicase family.</text>
</comment>
<dbReference type="Proteomes" id="UP000265427">
    <property type="component" value="Unassembled WGS sequence"/>
</dbReference>
<dbReference type="GO" id="GO:0016887">
    <property type="term" value="F:ATP hydrolysis activity"/>
    <property type="evidence" value="ECO:0007669"/>
    <property type="project" value="TreeGrafter"/>
</dbReference>
<feature type="domain" description="Helicase C-terminal" evidence="6">
    <location>
        <begin position="1"/>
        <end position="103"/>
    </location>
</feature>
<evidence type="ECO:0000313" key="7">
    <source>
        <dbReference type="EMBL" id="RHY19969.1"/>
    </source>
</evidence>
<dbReference type="PANTHER" id="PTHR45685:SF2">
    <property type="entry name" value="CHROMATIN-REMODELING ATPASE INO80"/>
    <property type="match status" value="1"/>
</dbReference>
<keyword evidence="3 5" id="KW-0378">Hydrolase</keyword>
<evidence type="ECO:0000256" key="3">
    <source>
        <dbReference type="ARBA" id="ARBA00022801"/>
    </source>
</evidence>
<keyword evidence="5" id="KW-0234">DNA repair</keyword>
<dbReference type="AlphaFoldDB" id="A0A397BGM8"/>
<dbReference type="EMBL" id="QUSZ01003036">
    <property type="protein sequence ID" value="RHY19969.1"/>
    <property type="molecule type" value="Genomic_DNA"/>
</dbReference>
<dbReference type="PROSITE" id="PS51194">
    <property type="entry name" value="HELICASE_CTER"/>
    <property type="match status" value="1"/>
</dbReference>
<comment type="subcellular location">
    <subcellularLocation>
        <location evidence="1 5">Nucleus</location>
    </subcellularLocation>
</comment>
<dbReference type="GO" id="GO:0031011">
    <property type="term" value="C:Ino80 complex"/>
    <property type="evidence" value="ECO:0007669"/>
    <property type="project" value="UniProtKB-UniRule"/>
</dbReference>
<name>A0A397BGM8_APHAT</name>
<dbReference type="InterPro" id="IPR027417">
    <property type="entry name" value="P-loop_NTPase"/>
</dbReference>